<dbReference type="RefSeq" id="WP_123522982.1">
    <property type="nucleotide sequence ID" value="NZ_JBHLWF010000027.1"/>
</dbReference>
<dbReference type="OrthoDB" id="6196416at2"/>
<organism evidence="2 3">
    <name type="scientific">Pseudofulvimonas gallinarii</name>
    <dbReference type="NCBI Taxonomy" id="634155"/>
    <lineage>
        <taxon>Bacteria</taxon>
        <taxon>Pseudomonadati</taxon>
        <taxon>Pseudomonadota</taxon>
        <taxon>Gammaproteobacteria</taxon>
        <taxon>Lysobacterales</taxon>
        <taxon>Rhodanobacteraceae</taxon>
        <taxon>Pseudofulvimonas</taxon>
    </lineage>
</organism>
<dbReference type="EMBL" id="SMAF01000022">
    <property type="protein sequence ID" value="TCS94418.1"/>
    <property type="molecule type" value="Genomic_DNA"/>
</dbReference>
<accession>A0A4S3KVE7</accession>
<evidence type="ECO:0000256" key="1">
    <source>
        <dbReference type="SAM" id="SignalP"/>
    </source>
</evidence>
<feature type="signal peptide" evidence="1">
    <location>
        <begin position="1"/>
        <end position="18"/>
    </location>
</feature>
<gene>
    <name evidence="2" type="ORF">EDC25_12214</name>
</gene>
<dbReference type="AlphaFoldDB" id="A0A4S3KVE7"/>
<keyword evidence="3" id="KW-1185">Reference proteome</keyword>
<reference evidence="2 3" key="1">
    <citation type="submission" date="2019-03" db="EMBL/GenBank/DDBJ databases">
        <title>Genomic Encyclopedia of Type Strains, Phase IV (KMG-IV): sequencing the most valuable type-strain genomes for metagenomic binning, comparative biology and taxonomic classification.</title>
        <authorList>
            <person name="Goeker M."/>
        </authorList>
    </citation>
    <scope>NUCLEOTIDE SEQUENCE [LARGE SCALE GENOMIC DNA]</scope>
    <source>
        <strain evidence="2 3">DSM 21944</strain>
    </source>
</reference>
<protein>
    <submittedName>
        <fullName evidence="2">Uncharacterized protein</fullName>
    </submittedName>
</protein>
<dbReference type="PROSITE" id="PS51257">
    <property type="entry name" value="PROKAR_LIPOPROTEIN"/>
    <property type="match status" value="1"/>
</dbReference>
<sequence length="138" mass="15876">MSKIVRIAVVALSALLSACGGVGSEKNKMEETLYLYAGAVRWGEVEQIIAFHDPKVLEESPPTELELERWRQLRVTGYRSRAREPQPDGSIVQFAQIEFMNRHTLTTSSLVDREVWRYDEDAKRWWLVSGLPNLDTRQ</sequence>
<evidence type="ECO:0000313" key="3">
    <source>
        <dbReference type="Proteomes" id="UP000294599"/>
    </source>
</evidence>
<feature type="chain" id="PRO_5030100283" evidence="1">
    <location>
        <begin position="19"/>
        <end position="138"/>
    </location>
</feature>
<name>A0A4S3KVE7_9GAMM</name>
<evidence type="ECO:0000313" key="2">
    <source>
        <dbReference type="EMBL" id="TCS94418.1"/>
    </source>
</evidence>
<proteinExistence type="predicted"/>
<comment type="caution">
    <text evidence="2">The sequence shown here is derived from an EMBL/GenBank/DDBJ whole genome shotgun (WGS) entry which is preliminary data.</text>
</comment>
<dbReference type="Proteomes" id="UP000294599">
    <property type="component" value="Unassembled WGS sequence"/>
</dbReference>
<keyword evidence="1" id="KW-0732">Signal</keyword>